<evidence type="ECO:0000313" key="4">
    <source>
        <dbReference type="EMBL" id="MSA88928.1"/>
    </source>
</evidence>
<dbReference type="InterPro" id="IPR003593">
    <property type="entry name" value="AAA+_ATPase"/>
</dbReference>
<dbReference type="RefSeq" id="WP_154238343.1">
    <property type="nucleotide sequence ID" value="NZ_CALJPI010000008.1"/>
</dbReference>
<name>A0A6N7S603_9FIRM</name>
<dbReference type="PROSITE" id="PS50893">
    <property type="entry name" value="ABC_TRANSPORTER_2"/>
    <property type="match status" value="1"/>
</dbReference>
<dbReference type="EMBL" id="WKPJ01000006">
    <property type="protein sequence ID" value="MSA88928.1"/>
    <property type="molecule type" value="Genomic_DNA"/>
</dbReference>
<dbReference type="SUPFAM" id="SSF52540">
    <property type="entry name" value="P-loop containing nucleoside triphosphate hydrolases"/>
    <property type="match status" value="1"/>
</dbReference>
<evidence type="ECO:0000256" key="2">
    <source>
        <dbReference type="ARBA" id="ARBA00022840"/>
    </source>
</evidence>
<keyword evidence="1" id="KW-0547">Nucleotide-binding</keyword>
<accession>A0A6N7S603</accession>
<organism evidence="4 6">
    <name type="scientific">Holdemania massiliensis</name>
    <dbReference type="NCBI Taxonomy" id="1468449"/>
    <lineage>
        <taxon>Bacteria</taxon>
        <taxon>Bacillati</taxon>
        <taxon>Bacillota</taxon>
        <taxon>Erysipelotrichia</taxon>
        <taxon>Erysipelotrichales</taxon>
        <taxon>Erysipelotrichaceae</taxon>
        <taxon>Holdemania</taxon>
    </lineage>
</organism>
<dbReference type="AlphaFoldDB" id="A0A6N7S603"/>
<feature type="domain" description="ABC transporter" evidence="3">
    <location>
        <begin position="2"/>
        <end position="236"/>
    </location>
</feature>
<keyword evidence="2 4" id="KW-0067">ATP-binding</keyword>
<dbReference type="OrthoDB" id="9799337at2"/>
<dbReference type="InterPro" id="IPR027417">
    <property type="entry name" value="P-loop_NTPase"/>
</dbReference>
<evidence type="ECO:0000313" key="5">
    <source>
        <dbReference type="EMBL" id="MSC32475.1"/>
    </source>
</evidence>
<dbReference type="Pfam" id="PF00005">
    <property type="entry name" value="ABC_tran"/>
    <property type="match status" value="1"/>
</dbReference>
<dbReference type="Gene3D" id="3.40.50.300">
    <property type="entry name" value="P-loop containing nucleotide triphosphate hydrolases"/>
    <property type="match status" value="1"/>
</dbReference>
<comment type="caution">
    <text evidence="4">The sequence shown here is derived from an EMBL/GenBank/DDBJ whole genome shotgun (WGS) entry which is preliminary data.</text>
</comment>
<dbReference type="PANTHER" id="PTHR42794">
    <property type="entry name" value="HEMIN IMPORT ATP-BINDING PROTEIN HMUV"/>
    <property type="match status" value="1"/>
</dbReference>
<proteinExistence type="predicted"/>
<dbReference type="InterPro" id="IPR003439">
    <property type="entry name" value="ABC_transporter-like_ATP-bd"/>
</dbReference>
<dbReference type="SMART" id="SM00382">
    <property type="entry name" value="AAA"/>
    <property type="match status" value="1"/>
</dbReference>
<protein>
    <submittedName>
        <fullName evidence="4">ATP-binding cassette domain-containing protein</fullName>
    </submittedName>
</protein>
<dbReference type="GO" id="GO:0005524">
    <property type="term" value="F:ATP binding"/>
    <property type="evidence" value="ECO:0007669"/>
    <property type="project" value="UniProtKB-KW"/>
</dbReference>
<dbReference type="Proteomes" id="UP000433575">
    <property type="component" value="Unassembled WGS sequence"/>
</dbReference>
<reference evidence="6 7" key="1">
    <citation type="journal article" date="2019" name="Nat. Med.">
        <title>A library of human gut bacterial isolates paired with longitudinal multiomics data enables mechanistic microbiome research.</title>
        <authorList>
            <person name="Poyet M."/>
            <person name="Groussin M."/>
            <person name="Gibbons S.M."/>
            <person name="Avila-Pacheco J."/>
            <person name="Jiang X."/>
            <person name="Kearney S.M."/>
            <person name="Perrotta A.R."/>
            <person name="Berdy B."/>
            <person name="Zhao S."/>
            <person name="Lieberman T.D."/>
            <person name="Swanson P.K."/>
            <person name="Smith M."/>
            <person name="Roesemann S."/>
            <person name="Alexander J.E."/>
            <person name="Rich S.A."/>
            <person name="Livny J."/>
            <person name="Vlamakis H."/>
            <person name="Clish C."/>
            <person name="Bullock K."/>
            <person name="Deik A."/>
            <person name="Scott J."/>
            <person name="Pierce K.A."/>
            <person name="Xavier R.J."/>
            <person name="Alm E.J."/>
        </authorList>
    </citation>
    <scope>NUCLEOTIDE SEQUENCE [LARGE SCALE GENOMIC DNA]</scope>
    <source>
        <strain evidence="4 6">BIOML-A4</strain>
        <strain evidence="5 7">BIOML-A5</strain>
    </source>
</reference>
<keyword evidence="7" id="KW-1185">Reference proteome</keyword>
<evidence type="ECO:0000313" key="7">
    <source>
        <dbReference type="Proteomes" id="UP000480929"/>
    </source>
</evidence>
<dbReference type="CDD" id="cd03214">
    <property type="entry name" value="ABC_Iron-Siderophores_B12_Hemin"/>
    <property type="match status" value="1"/>
</dbReference>
<dbReference type="GO" id="GO:0016887">
    <property type="term" value="F:ATP hydrolysis activity"/>
    <property type="evidence" value="ECO:0007669"/>
    <property type="project" value="InterPro"/>
</dbReference>
<gene>
    <name evidence="5" type="ORF">GKD88_05005</name>
    <name evidence="4" type="ORF">GKE08_06275</name>
</gene>
<evidence type="ECO:0000313" key="6">
    <source>
        <dbReference type="Proteomes" id="UP000433575"/>
    </source>
</evidence>
<sequence>MLEARKVSLRLGAKSILRDVDFKAEPGQITVLLGRNGSGKTSLMRCLAHTQTRWSGEILIEGQSLRKLDAKTRAQRIALMPQVLPRPPITVRTLTAFGRQPYLGMSGRLSEADEQRVDSALKQAAIAGHAEDLVCHCSGGERQLAYFSLLLAQDTPVVLLDEPTASLDMEYRQVVYALLRQMKAAGKTVVLILHELADALELADQVCVMDRGEMVFTGTASAFLSSRIPQSIFGVCPKTVRDEKGSEYILFAPLDQTK</sequence>
<dbReference type="PANTHER" id="PTHR42794:SF2">
    <property type="entry name" value="ABC TRANSPORTER ATP-BINDING PROTEIN"/>
    <property type="match status" value="1"/>
</dbReference>
<evidence type="ECO:0000259" key="3">
    <source>
        <dbReference type="PROSITE" id="PS50893"/>
    </source>
</evidence>
<dbReference type="EMBL" id="WKPI01000005">
    <property type="protein sequence ID" value="MSC32475.1"/>
    <property type="molecule type" value="Genomic_DNA"/>
</dbReference>
<dbReference type="Proteomes" id="UP000480929">
    <property type="component" value="Unassembled WGS sequence"/>
</dbReference>
<evidence type="ECO:0000256" key="1">
    <source>
        <dbReference type="ARBA" id="ARBA00022741"/>
    </source>
</evidence>